<dbReference type="InterPro" id="IPR021127">
    <property type="entry name" value="CRISPR_associated_Cas2"/>
</dbReference>
<keyword evidence="8 9" id="KW-0051">Antiviral defense</keyword>
<dbReference type="Gene3D" id="3.30.70.240">
    <property type="match status" value="1"/>
</dbReference>
<dbReference type="GO" id="GO:0046872">
    <property type="term" value="F:metal ion binding"/>
    <property type="evidence" value="ECO:0007669"/>
    <property type="project" value="UniProtKB-UniRule"/>
</dbReference>
<dbReference type="EMBL" id="QEWQ01000003">
    <property type="protein sequence ID" value="PWD81223.1"/>
    <property type="molecule type" value="Genomic_DNA"/>
</dbReference>
<dbReference type="InterPro" id="IPR019199">
    <property type="entry name" value="Virulence_VapD/CRISPR_Cas2"/>
</dbReference>
<dbReference type="GO" id="GO:0016787">
    <property type="term" value="F:hydrolase activity"/>
    <property type="evidence" value="ECO:0007669"/>
    <property type="project" value="UniProtKB-KW"/>
</dbReference>
<comment type="similarity">
    <text evidence="2 9">Belongs to the CRISPR-associated endoribonuclease Cas2 protein family.</text>
</comment>
<dbReference type="PANTHER" id="PTHR34405">
    <property type="entry name" value="CRISPR-ASSOCIATED ENDORIBONUCLEASE CAS2"/>
    <property type="match status" value="1"/>
</dbReference>
<keyword evidence="3 9" id="KW-0540">Nuclease</keyword>
<proteinExistence type="inferred from homology"/>
<gene>
    <name evidence="9 10" type="primary">cas2</name>
    <name evidence="10" type="ORF">DC083_04860</name>
</gene>
<evidence type="ECO:0000256" key="8">
    <source>
        <dbReference type="ARBA" id="ARBA00023118"/>
    </source>
</evidence>
<evidence type="ECO:0000313" key="10">
    <source>
        <dbReference type="EMBL" id="PWD81223.1"/>
    </source>
</evidence>
<dbReference type="PANTHER" id="PTHR34405:SF3">
    <property type="entry name" value="CRISPR-ASSOCIATED ENDORIBONUCLEASE CAS2 3"/>
    <property type="match status" value="1"/>
</dbReference>
<evidence type="ECO:0000256" key="4">
    <source>
        <dbReference type="ARBA" id="ARBA00022723"/>
    </source>
</evidence>
<dbReference type="HAMAP" id="MF_01471">
    <property type="entry name" value="Cas2"/>
    <property type="match status" value="1"/>
</dbReference>
<keyword evidence="5 9" id="KW-0255">Endonuclease</keyword>
<evidence type="ECO:0000256" key="9">
    <source>
        <dbReference type="HAMAP-Rule" id="MF_01471"/>
    </source>
</evidence>
<evidence type="ECO:0000256" key="2">
    <source>
        <dbReference type="ARBA" id="ARBA00009959"/>
    </source>
</evidence>
<organism evidence="10 11">
    <name type="scientific">Ignatzschineria ureiclastica</name>
    <dbReference type="NCBI Taxonomy" id="472582"/>
    <lineage>
        <taxon>Bacteria</taxon>
        <taxon>Pseudomonadati</taxon>
        <taxon>Pseudomonadota</taxon>
        <taxon>Gammaproteobacteria</taxon>
        <taxon>Cardiobacteriales</taxon>
        <taxon>Ignatzschineriaceae</taxon>
        <taxon>Ignatzschineria</taxon>
    </lineage>
</organism>
<evidence type="ECO:0000256" key="1">
    <source>
        <dbReference type="ARBA" id="ARBA00001946"/>
    </source>
</evidence>
<dbReference type="CDD" id="cd09725">
    <property type="entry name" value="Cas2_I_II_III"/>
    <property type="match status" value="1"/>
</dbReference>
<comment type="caution">
    <text evidence="10">The sequence shown here is derived from an EMBL/GenBank/DDBJ whole genome shotgun (WGS) entry which is preliminary data.</text>
</comment>
<dbReference type="AlphaFoldDB" id="A0A2U2AEZ8"/>
<keyword evidence="4 9" id="KW-0479">Metal-binding</keyword>
<dbReference type="Pfam" id="PF09827">
    <property type="entry name" value="CRISPR_Cas2"/>
    <property type="match status" value="1"/>
</dbReference>
<keyword evidence="11" id="KW-1185">Reference proteome</keyword>
<keyword evidence="6 9" id="KW-0378">Hydrolase</keyword>
<dbReference type="OrthoDB" id="9798176at2"/>
<reference evidence="11" key="1">
    <citation type="submission" date="2018-05" db="EMBL/GenBank/DDBJ databases">
        <title>Ignatzschineria dubaiensis sp. nov., isolated from necrotic foot tissues of dromedaries (Camelus dromedarius) and associated maggots in Dubai, United Arab Emirates.</title>
        <authorList>
            <person name="Tsang C.C."/>
            <person name="Tang J.Y.M."/>
            <person name="Fong J.Y.H."/>
            <person name="Kinne J."/>
            <person name="Lee H.H."/>
            <person name="Joseph M."/>
            <person name="Jose S."/>
            <person name="Schuster R.K."/>
            <person name="Tang Y."/>
            <person name="Sivakumar S."/>
            <person name="Chen J.H.K."/>
            <person name="Teng J.L.L."/>
            <person name="Lau S.K.P."/>
            <person name="Wernery U."/>
            <person name="Woo P.C.Y."/>
        </authorList>
    </citation>
    <scope>NUCLEOTIDE SEQUENCE [LARGE SCALE GENOMIC DNA]</scope>
    <source>
        <strain evidence="11">KCTC 22644</strain>
    </source>
</reference>
<sequence>MDRALYLVSYDIRDDRERVEMSQHLLGYTAGRQKSVYECWLTHTELENVRQWVEETLETVDKVHIFKLPPAQDPQYLGTASSLSVSPIIIG</sequence>
<name>A0A2U2AEZ8_9GAMM</name>
<dbReference type="RefSeq" id="WP_109189120.1">
    <property type="nucleotide sequence ID" value="NZ_BMYA01000003.1"/>
</dbReference>
<dbReference type="GO" id="GO:0051607">
    <property type="term" value="P:defense response to virus"/>
    <property type="evidence" value="ECO:0007669"/>
    <property type="project" value="UniProtKB-UniRule"/>
</dbReference>
<dbReference type="GO" id="GO:0043571">
    <property type="term" value="P:maintenance of CRISPR repeat elements"/>
    <property type="evidence" value="ECO:0007669"/>
    <property type="project" value="UniProtKB-UniRule"/>
</dbReference>
<comment type="subunit">
    <text evidence="9">Homodimer, forms a heterotetramer with a Cas1 homodimer.</text>
</comment>
<comment type="cofactor">
    <cofactor evidence="1 9">
        <name>Mg(2+)</name>
        <dbReference type="ChEBI" id="CHEBI:18420"/>
    </cofactor>
</comment>
<evidence type="ECO:0000256" key="7">
    <source>
        <dbReference type="ARBA" id="ARBA00022842"/>
    </source>
</evidence>
<evidence type="ECO:0000256" key="3">
    <source>
        <dbReference type="ARBA" id="ARBA00022722"/>
    </source>
</evidence>
<evidence type="ECO:0000256" key="6">
    <source>
        <dbReference type="ARBA" id="ARBA00022801"/>
    </source>
</evidence>
<dbReference type="EC" id="3.1.-.-" evidence="9"/>
<accession>A0A2U2AEZ8</accession>
<evidence type="ECO:0000256" key="5">
    <source>
        <dbReference type="ARBA" id="ARBA00022759"/>
    </source>
</evidence>
<dbReference type="Proteomes" id="UP000245020">
    <property type="component" value="Unassembled WGS sequence"/>
</dbReference>
<dbReference type="GO" id="GO:0004521">
    <property type="term" value="F:RNA endonuclease activity"/>
    <property type="evidence" value="ECO:0007669"/>
    <property type="project" value="InterPro"/>
</dbReference>
<keyword evidence="7 9" id="KW-0460">Magnesium</keyword>
<dbReference type="NCBIfam" id="TIGR01573">
    <property type="entry name" value="cas2"/>
    <property type="match status" value="1"/>
</dbReference>
<feature type="binding site" evidence="9">
    <location>
        <position position="11"/>
    </location>
    <ligand>
        <name>Mg(2+)</name>
        <dbReference type="ChEBI" id="CHEBI:18420"/>
        <note>catalytic</note>
    </ligand>
</feature>
<comment type="function">
    <text evidence="9">CRISPR (clustered regularly interspaced short palindromic repeat), is an adaptive immune system that provides protection against mobile genetic elements (viruses, transposable elements and conjugative plasmids). CRISPR clusters contain sequences complementary to antecedent mobile elements and target invading nucleic acids. CRISPR clusters are transcribed and processed into CRISPR RNA (crRNA). Functions as a ssRNA-specific endoribonuclease. Involved in the integration of spacer DNA into the CRISPR cassette.</text>
</comment>
<dbReference type="SUPFAM" id="SSF143430">
    <property type="entry name" value="TTP0101/SSO1404-like"/>
    <property type="match status" value="1"/>
</dbReference>
<protein>
    <recommendedName>
        <fullName evidence="9">CRISPR-associated endoribonuclease Cas2</fullName>
        <ecNumber evidence="9">3.1.-.-</ecNumber>
    </recommendedName>
</protein>
<evidence type="ECO:0000313" key="11">
    <source>
        <dbReference type="Proteomes" id="UP000245020"/>
    </source>
</evidence>